<keyword evidence="9" id="KW-1185">Reference proteome</keyword>
<feature type="domain" description="CopC" evidence="7">
    <location>
        <begin position="27"/>
        <end position="120"/>
    </location>
</feature>
<keyword evidence="4" id="KW-0186">Copper</keyword>
<dbReference type="SUPFAM" id="SSF81296">
    <property type="entry name" value="E set domains"/>
    <property type="match status" value="1"/>
</dbReference>
<keyword evidence="3 6" id="KW-0732">Signal</keyword>
<sequence length="419" mass="47260">MRRIIPFVLMITVFLCTFCIPDTASAHTHLIDSKPKQNEVQQEAPKTIQLHFSEQLQLDTVTISITNPRSQSLPVAIKLAPKNPSIVIASLPPLAKGTYTVKWSVLSGDGHPVSGSYSFAYGQKVATTAGESSVSHPFLAFALILLRFLNEGWLLLSAGFIWVSFFASKRSLPNVTWFPSHRWKWFLAVIWLLLQIGIWLLYASELPQNLSTKLLLEGQIVQLSKIPYAMVLILQVLLFVLLLIPNMVQTWYLFLWILITATCAFGGHLWSSPNMILALTARLLHIWSGALWLGGIAYLLFVSNRQQAKVLATLSRFRPFFSRMAFIASSLLIISGFLLVMIQTNFSAIITFQTFWSRFLAVKVMLVMGMIIYATIQTRQWKINGALERDSLRTEWIFGLIALLLGIWMSQIAYPILPS</sequence>
<evidence type="ECO:0000256" key="4">
    <source>
        <dbReference type="ARBA" id="ARBA00023008"/>
    </source>
</evidence>
<dbReference type="Pfam" id="PF04234">
    <property type="entry name" value="CopC"/>
    <property type="match status" value="1"/>
</dbReference>
<dbReference type="InterPro" id="IPR014756">
    <property type="entry name" value="Ig_E-set"/>
</dbReference>
<keyword evidence="5" id="KW-1133">Transmembrane helix</keyword>
<comment type="subcellular location">
    <subcellularLocation>
        <location evidence="1">Cell envelope</location>
    </subcellularLocation>
</comment>
<evidence type="ECO:0000256" key="2">
    <source>
        <dbReference type="ARBA" id="ARBA00022723"/>
    </source>
</evidence>
<gene>
    <name evidence="8" type="ORF">GSM42_10725</name>
</gene>
<organism evidence="8 9">
    <name type="scientific">Shimazuella alba</name>
    <dbReference type="NCBI Taxonomy" id="2690964"/>
    <lineage>
        <taxon>Bacteria</taxon>
        <taxon>Bacillati</taxon>
        <taxon>Bacillota</taxon>
        <taxon>Bacilli</taxon>
        <taxon>Bacillales</taxon>
        <taxon>Thermoactinomycetaceae</taxon>
        <taxon>Shimazuella</taxon>
    </lineage>
</organism>
<reference evidence="8 9" key="1">
    <citation type="submission" date="2019-12" db="EMBL/GenBank/DDBJ databases">
        <title>Whole-genome analyses of novel actinobacteria.</title>
        <authorList>
            <person name="Sahin N."/>
            <person name="Saygin H."/>
        </authorList>
    </citation>
    <scope>NUCLEOTIDE SEQUENCE [LARGE SCALE GENOMIC DNA]</scope>
    <source>
        <strain evidence="8 9">KC615</strain>
    </source>
</reference>
<dbReference type="AlphaFoldDB" id="A0A6I4VWC5"/>
<dbReference type="EMBL" id="WUUL01000006">
    <property type="protein sequence ID" value="MXQ54180.1"/>
    <property type="molecule type" value="Genomic_DNA"/>
</dbReference>
<dbReference type="PANTHER" id="PTHR34820:SF4">
    <property type="entry name" value="INNER MEMBRANE PROTEIN YEBZ"/>
    <property type="match status" value="1"/>
</dbReference>
<feature type="transmembrane region" description="Helical" evidence="5">
    <location>
        <begin position="355"/>
        <end position="376"/>
    </location>
</feature>
<dbReference type="InterPro" id="IPR007348">
    <property type="entry name" value="CopC_dom"/>
</dbReference>
<feature type="chain" id="PRO_5026208598" description="CopC domain-containing protein" evidence="6">
    <location>
        <begin position="27"/>
        <end position="419"/>
    </location>
</feature>
<feature type="transmembrane region" description="Helical" evidence="5">
    <location>
        <begin position="185"/>
        <end position="206"/>
    </location>
</feature>
<dbReference type="GO" id="GO:0042597">
    <property type="term" value="C:periplasmic space"/>
    <property type="evidence" value="ECO:0007669"/>
    <property type="project" value="InterPro"/>
</dbReference>
<dbReference type="GO" id="GO:0005507">
    <property type="term" value="F:copper ion binding"/>
    <property type="evidence" value="ECO:0007669"/>
    <property type="project" value="InterPro"/>
</dbReference>
<protein>
    <recommendedName>
        <fullName evidence="7">CopC domain-containing protein</fullName>
    </recommendedName>
</protein>
<evidence type="ECO:0000256" key="5">
    <source>
        <dbReference type="SAM" id="Phobius"/>
    </source>
</evidence>
<proteinExistence type="predicted"/>
<feature type="transmembrane region" description="Helical" evidence="5">
    <location>
        <begin position="251"/>
        <end position="271"/>
    </location>
</feature>
<keyword evidence="5" id="KW-0472">Membrane</keyword>
<dbReference type="GO" id="GO:0046688">
    <property type="term" value="P:response to copper ion"/>
    <property type="evidence" value="ECO:0007669"/>
    <property type="project" value="InterPro"/>
</dbReference>
<comment type="caution">
    <text evidence="8">The sequence shown here is derived from an EMBL/GenBank/DDBJ whole genome shotgun (WGS) entry which is preliminary data.</text>
</comment>
<keyword evidence="5" id="KW-0812">Transmembrane</keyword>
<evidence type="ECO:0000259" key="7">
    <source>
        <dbReference type="Pfam" id="PF04234"/>
    </source>
</evidence>
<keyword evidence="2" id="KW-0479">Metal-binding</keyword>
<feature type="signal peptide" evidence="6">
    <location>
        <begin position="1"/>
        <end position="26"/>
    </location>
</feature>
<feature type="transmembrane region" description="Helical" evidence="5">
    <location>
        <begin position="283"/>
        <end position="303"/>
    </location>
</feature>
<feature type="transmembrane region" description="Helical" evidence="5">
    <location>
        <begin position="324"/>
        <end position="343"/>
    </location>
</feature>
<feature type="transmembrane region" description="Helical" evidence="5">
    <location>
        <begin position="396"/>
        <end position="417"/>
    </location>
</feature>
<evidence type="ECO:0000256" key="1">
    <source>
        <dbReference type="ARBA" id="ARBA00004196"/>
    </source>
</evidence>
<dbReference type="InterPro" id="IPR032694">
    <property type="entry name" value="CopC/D"/>
</dbReference>
<accession>A0A6I4VWC5</accession>
<dbReference type="GO" id="GO:0005886">
    <property type="term" value="C:plasma membrane"/>
    <property type="evidence" value="ECO:0007669"/>
    <property type="project" value="TreeGrafter"/>
</dbReference>
<name>A0A6I4VWC5_9BACL</name>
<dbReference type="GO" id="GO:0030313">
    <property type="term" value="C:cell envelope"/>
    <property type="evidence" value="ECO:0007669"/>
    <property type="project" value="UniProtKB-SubCell"/>
</dbReference>
<dbReference type="InterPro" id="IPR014755">
    <property type="entry name" value="Cu-Rt/internalin_Ig-like"/>
</dbReference>
<dbReference type="Proteomes" id="UP000430692">
    <property type="component" value="Unassembled WGS sequence"/>
</dbReference>
<dbReference type="PANTHER" id="PTHR34820">
    <property type="entry name" value="INNER MEMBRANE PROTEIN YEBZ"/>
    <property type="match status" value="1"/>
</dbReference>
<evidence type="ECO:0000256" key="3">
    <source>
        <dbReference type="ARBA" id="ARBA00022729"/>
    </source>
</evidence>
<dbReference type="Gene3D" id="2.60.40.1220">
    <property type="match status" value="1"/>
</dbReference>
<evidence type="ECO:0000256" key="6">
    <source>
        <dbReference type="SAM" id="SignalP"/>
    </source>
</evidence>
<dbReference type="RefSeq" id="WP_160801536.1">
    <property type="nucleotide sequence ID" value="NZ_WUUL01000006.1"/>
</dbReference>
<evidence type="ECO:0000313" key="9">
    <source>
        <dbReference type="Proteomes" id="UP000430692"/>
    </source>
</evidence>
<feature type="transmembrane region" description="Helical" evidence="5">
    <location>
        <begin position="138"/>
        <end position="165"/>
    </location>
</feature>
<dbReference type="GO" id="GO:0006825">
    <property type="term" value="P:copper ion transport"/>
    <property type="evidence" value="ECO:0007669"/>
    <property type="project" value="InterPro"/>
</dbReference>
<evidence type="ECO:0000313" key="8">
    <source>
        <dbReference type="EMBL" id="MXQ54180.1"/>
    </source>
</evidence>
<feature type="transmembrane region" description="Helical" evidence="5">
    <location>
        <begin position="226"/>
        <end position="244"/>
    </location>
</feature>